<dbReference type="STRING" id="1562698.DESAMIL20_2015"/>
<accession>A0A1X4XY41</accession>
<evidence type="ECO:0000313" key="1">
    <source>
        <dbReference type="EMBL" id="OSS42462.1"/>
    </source>
</evidence>
<evidence type="ECO:0000313" key="2">
    <source>
        <dbReference type="Proteomes" id="UP000194141"/>
    </source>
</evidence>
<keyword evidence="2" id="KW-1185">Reference proteome</keyword>
<reference evidence="1 2" key="1">
    <citation type="journal article" date="2017" name="Front. Microbiol.">
        <title>Genome Sequence of Desulfurella amilsii Strain TR1 and Comparative Genomics of Desulfurellaceae Family.</title>
        <authorList>
            <person name="Florentino A.P."/>
            <person name="Stams A.J."/>
            <person name="Sanchez-Andrea I."/>
        </authorList>
    </citation>
    <scope>NUCLEOTIDE SEQUENCE [LARGE SCALE GENOMIC DNA]</scope>
    <source>
        <strain evidence="1 2">TR1</strain>
    </source>
</reference>
<protein>
    <submittedName>
        <fullName evidence="1">Uncharacterized protein</fullName>
    </submittedName>
</protein>
<name>A0A1X4XY41_9BACT</name>
<dbReference type="AlphaFoldDB" id="A0A1X4XY41"/>
<dbReference type="RefSeq" id="WP_086034708.1">
    <property type="nucleotide sequence ID" value="NZ_MDSU01000018.1"/>
</dbReference>
<sequence length="132" mass="15123">MSDFSTLPGYIIGGGDVITLDEIRQKVESLGKIVDIENRGFRLVPYSKENDKLDYDEMYPIIYFNTDYTIDIYISFMKFEKVTEFIQILSDTLGVPIEHADNNGVIKKTQEDIENLEEFYKNLGGGLYGNSK</sequence>
<dbReference type="Proteomes" id="UP000194141">
    <property type="component" value="Unassembled WGS sequence"/>
</dbReference>
<comment type="caution">
    <text evidence="1">The sequence shown here is derived from an EMBL/GenBank/DDBJ whole genome shotgun (WGS) entry which is preliminary data.</text>
</comment>
<organism evidence="1 2">
    <name type="scientific">Desulfurella amilsii</name>
    <dbReference type="NCBI Taxonomy" id="1562698"/>
    <lineage>
        <taxon>Bacteria</taxon>
        <taxon>Pseudomonadati</taxon>
        <taxon>Campylobacterota</taxon>
        <taxon>Desulfurellia</taxon>
        <taxon>Desulfurellales</taxon>
        <taxon>Desulfurellaceae</taxon>
        <taxon>Desulfurella</taxon>
    </lineage>
</organism>
<dbReference type="OrthoDB" id="5513633at2"/>
<dbReference type="EMBL" id="MDSU01000018">
    <property type="protein sequence ID" value="OSS42462.1"/>
    <property type="molecule type" value="Genomic_DNA"/>
</dbReference>
<proteinExistence type="predicted"/>
<gene>
    <name evidence="1" type="ORF">DESAMIL20_2015</name>
</gene>